<evidence type="ECO:0000313" key="2">
    <source>
        <dbReference type="Proteomes" id="UP000009287"/>
    </source>
</evidence>
<proteinExistence type="predicted"/>
<accession>G4NNW2</accession>
<evidence type="ECO:0000313" key="1">
    <source>
        <dbReference type="EMBL" id="AEP34817.1"/>
    </source>
</evidence>
<reference evidence="1 2" key="1">
    <citation type="journal article" date="2011" name="J. Exp. Med.">
        <title>A live-attenuated chlamydial vaccine protects against trachoma in nonhuman primates.</title>
        <authorList>
            <person name="Kari L."/>
            <person name="Whitmire W.M."/>
            <person name="Olivares-Zavaleta N."/>
            <person name="Goheen M.M."/>
            <person name="Taylor L.D."/>
            <person name="Carlson J.H."/>
            <person name="Sturdevant G.L."/>
            <person name="Lu C."/>
            <person name="Bakios L.E."/>
            <person name="Randall L.B."/>
            <person name="Parnell M.J."/>
            <person name="Zhong G."/>
            <person name="Caldwell H.D."/>
        </authorList>
    </citation>
    <scope>NUCLEOTIDE SEQUENCE [LARGE SCALE GENOMIC DNA]</scope>
    <source>
        <strain evidence="1 2">A2497</strain>
    </source>
</reference>
<organism evidence="1 2">
    <name type="scientific">Chlamydia trachomatis serovar A (strain A2497)</name>
    <dbReference type="NCBI Taxonomy" id="580047"/>
    <lineage>
        <taxon>Bacteria</taxon>
        <taxon>Pseudomonadati</taxon>
        <taxon>Chlamydiota</taxon>
        <taxon>Chlamydiia</taxon>
        <taxon>Chlamydiales</taxon>
        <taxon>Chlamydiaceae</taxon>
        <taxon>Chlamydia/Chlamydophila group</taxon>
        <taxon>Chlamydia</taxon>
    </lineage>
</organism>
<gene>
    <name evidence="1" type="ordered locus">CTO_0014</name>
</gene>
<dbReference type="Proteomes" id="UP000009287">
    <property type="component" value="Chromosome"/>
</dbReference>
<dbReference type="KEGG" id="cra:CTO_0014"/>
<name>G4NNW2_CHLT4</name>
<dbReference type="EMBL" id="CP002401">
    <property type="protein sequence ID" value="AEP34817.1"/>
    <property type="molecule type" value="Genomic_DNA"/>
</dbReference>
<dbReference type="AlphaFoldDB" id="G4NNW2"/>
<protein>
    <submittedName>
        <fullName evidence="1">Uncharacterized protein</fullName>
    </submittedName>
</protein>
<sequence>MLKQPFSTKYFAINCLPAKLGMSPFPKAFLRPSLTSVHP</sequence>